<evidence type="ECO:0000313" key="1">
    <source>
        <dbReference type="EMBL" id="ABW32175.1"/>
    </source>
</evidence>
<dbReference type="KEGG" id="amr:AM1_C0242"/>
<dbReference type="HOGENOM" id="CLU_3303024_0_0_3"/>
<sequence length="39" mass="4626">MFSWMPNYFAERLFGNCRSLNQLPRCKQTGYGIRFAPKP</sequence>
<protein>
    <submittedName>
        <fullName evidence="1">Uncharacterized protein</fullName>
    </submittedName>
</protein>
<name>A8ZMX6_ACAM1</name>
<keyword evidence="2" id="KW-1185">Reference proteome</keyword>
<organism evidence="1 2">
    <name type="scientific">Acaryochloris marina (strain MBIC 11017)</name>
    <dbReference type="NCBI Taxonomy" id="329726"/>
    <lineage>
        <taxon>Bacteria</taxon>
        <taxon>Bacillati</taxon>
        <taxon>Cyanobacteriota</taxon>
        <taxon>Cyanophyceae</taxon>
        <taxon>Acaryochloridales</taxon>
        <taxon>Acaryochloridaceae</taxon>
        <taxon>Acaryochloris</taxon>
    </lineage>
</organism>
<keyword evidence="1" id="KW-0614">Plasmid</keyword>
<geneLocation type="plasmid" evidence="1 2">
    <name>pREB3</name>
</geneLocation>
<accession>A8ZMX6</accession>
<evidence type="ECO:0000313" key="2">
    <source>
        <dbReference type="Proteomes" id="UP000000268"/>
    </source>
</evidence>
<dbReference type="EMBL" id="CP000840">
    <property type="protein sequence ID" value="ABW32175.1"/>
    <property type="molecule type" value="Genomic_DNA"/>
</dbReference>
<gene>
    <name evidence="1" type="ordered locus">AM1_C0242</name>
</gene>
<dbReference type="Proteomes" id="UP000000268">
    <property type="component" value="Plasmid pREB3"/>
</dbReference>
<dbReference type="AlphaFoldDB" id="A8ZMX6"/>
<proteinExistence type="predicted"/>
<reference evidence="1 2" key="1">
    <citation type="journal article" date="2008" name="Proc. Natl. Acad. Sci. U.S.A.">
        <title>Niche adaptation and genome expansion in the chlorophyll d-producing cyanobacterium Acaryochloris marina.</title>
        <authorList>
            <person name="Swingley W.D."/>
            <person name="Chen M."/>
            <person name="Cheung P.C."/>
            <person name="Conrad A.L."/>
            <person name="Dejesa L.C."/>
            <person name="Hao J."/>
            <person name="Honchak B.M."/>
            <person name="Karbach L.E."/>
            <person name="Kurdoglu A."/>
            <person name="Lahiri S."/>
            <person name="Mastrian S.D."/>
            <person name="Miyashita H."/>
            <person name="Page L."/>
            <person name="Ramakrishna P."/>
            <person name="Satoh S."/>
            <person name="Sattley W.M."/>
            <person name="Shimada Y."/>
            <person name="Taylor H.L."/>
            <person name="Tomo T."/>
            <person name="Tsuchiya T."/>
            <person name="Wang Z.T."/>
            <person name="Raymond J."/>
            <person name="Mimuro M."/>
            <person name="Blankenship R.E."/>
            <person name="Touchman J.W."/>
        </authorList>
    </citation>
    <scope>NUCLEOTIDE SEQUENCE [LARGE SCALE GENOMIC DNA]</scope>
    <source>
        <strain evidence="2">MBIC 11017</strain>
        <plasmid evidence="2">Plasmid pREB3</plasmid>
    </source>
</reference>